<proteinExistence type="predicted"/>
<name>A0A444ZDN3_ARAHY</name>
<sequence>MSDHYTRVESKLNLPDPNSSASSNSPASPMVKVDDTENSDMIRERVTHRERRKRVKIVTRDMLGVTDLTRYHATWHLTFTNFHHLRSPSAPNAPWFTKATIQRLLMRTRMVLLCRYVRLPR</sequence>
<feature type="compositionally biased region" description="Basic and acidic residues" evidence="1">
    <location>
        <begin position="1"/>
        <end position="10"/>
    </location>
</feature>
<dbReference type="AlphaFoldDB" id="A0A444ZDN3"/>
<dbReference type="Proteomes" id="UP000289738">
    <property type="component" value="Chromosome B04"/>
</dbReference>
<keyword evidence="3" id="KW-1185">Reference proteome</keyword>
<protein>
    <submittedName>
        <fullName evidence="2">Uncharacterized protein</fullName>
    </submittedName>
</protein>
<evidence type="ECO:0000256" key="1">
    <source>
        <dbReference type="SAM" id="MobiDB-lite"/>
    </source>
</evidence>
<organism evidence="2 3">
    <name type="scientific">Arachis hypogaea</name>
    <name type="common">Peanut</name>
    <dbReference type="NCBI Taxonomy" id="3818"/>
    <lineage>
        <taxon>Eukaryota</taxon>
        <taxon>Viridiplantae</taxon>
        <taxon>Streptophyta</taxon>
        <taxon>Embryophyta</taxon>
        <taxon>Tracheophyta</taxon>
        <taxon>Spermatophyta</taxon>
        <taxon>Magnoliopsida</taxon>
        <taxon>eudicotyledons</taxon>
        <taxon>Gunneridae</taxon>
        <taxon>Pentapetalae</taxon>
        <taxon>rosids</taxon>
        <taxon>fabids</taxon>
        <taxon>Fabales</taxon>
        <taxon>Fabaceae</taxon>
        <taxon>Papilionoideae</taxon>
        <taxon>50 kb inversion clade</taxon>
        <taxon>dalbergioids sensu lato</taxon>
        <taxon>Dalbergieae</taxon>
        <taxon>Pterocarpus clade</taxon>
        <taxon>Arachis</taxon>
    </lineage>
</organism>
<accession>A0A444ZDN3</accession>
<comment type="caution">
    <text evidence="2">The sequence shown here is derived from an EMBL/GenBank/DDBJ whole genome shotgun (WGS) entry which is preliminary data.</text>
</comment>
<reference evidence="2 3" key="1">
    <citation type="submission" date="2019-01" db="EMBL/GenBank/DDBJ databases">
        <title>Sequencing of cultivated peanut Arachis hypogaea provides insights into genome evolution and oil improvement.</title>
        <authorList>
            <person name="Chen X."/>
        </authorList>
    </citation>
    <scope>NUCLEOTIDE SEQUENCE [LARGE SCALE GENOMIC DNA]</scope>
    <source>
        <strain evidence="3">cv. Fuhuasheng</strain>
        <tissue evidence="2">Leaves</tissue>
    </source>
</reference>
<feature type="compositionally biased region" description="Low complexity" evidence="1">
    <location>
        <begin position="17"/>
        <end position="29"/>
    </location>
</feature>
<gene>
    <name evidence="2" type="ORF">Ahy_B04g069764</name>
</gene>
<evidence type="ECO:0000313" key="3">
    <source>
        <dbReference type="Proteomes" id="UP000289738"/>
    </source>
</evidence>
<feature type="compositionally biased region" description="Basic and acidic residues" evidence="1">
    <location>
        <begin position="32"/>
        <end position="47"/>
    </location>
</feature>
<feature type="region of interest" description="Disordered" evidence="1">
    <location>
        <begin position="1"/>
        <end position="48"/>
    </location>
</feature>
<evidence type="ECO:0000313" key="2">
    <source>
        <dbReference type="EMBL" id="RYR12238.1"/>
    </source>
</evidence>
<dbReference type="EMBL" id="SDMP01000014">
    <property type="protein sequence ID" value="RYR12238.1"/>
    <property type="molecule type" value="Genomic_DNA"/>
</dbReference>